<comment type="caution">
    <text evidence="1">The sequence shown here is derived from an EMBL/GenBank/DDBJ whole genome shotgun (WGS) entry which is preliminary data.</text>
</comment>
<evidence type="ECO:0000313" key="1">
    <source>
        <dbReference type="EMBL" id="KAI0086505.1"/>
    </source>
</evidence>
<keyword evidence="2" id="KW-1185">Reference proteome</keyword>
<organism evidence="1 2">
    <name type="scientific">Irpex rosettiformis</name>
    <dbReference type="NCBI Taxonomy" id="378272"/>
    <lineage>
        <taxon>Eukaryota</taxon>
        <taxon>Fungi</taxon>
        <taxon>Dikarya</taxon>
        <taxon>Basidiomycota</taxon>
        <taxon>Agaricomycotina</taxon>
        <taxon>Agaricomycetes</taxon>
        <taxon>Polyporales</taxon>
        <taxon>Irpicaceae</taxon>
        <taxon>Irpex</taxon>
    </lineage>
</organism>
<evidence type="ECO:0000313" key="2">
    <source>
        <dbReference type="Proteomes" id="UP001055072"/>
    </source>
</evidence>
<protein>
    <submittedName>
        <fullName evidence="1">Uncharacterized protein</fullName>
    </submittedName>
</protein>
<gene>
    <name evidence="1" type="ORF">BDY19DRAFT_995795</name>
</gene>
<dbReference type="Proteomes" id="UP001055072">
    <property type="component" value="Unassembled WGS sequence"/>
</dbReference>
<accession>A0ACB8TWZ1</accession>
<proteinExistence type="predicted"/>
<name>A0ACB8TWZ1_9APHY</name>
<reference evidence="1" key="1">
    <citation type="journal article" date="2021" name="Environ. Microbiol.">
        <title>Gene family expansions and transcriptome signatures uncover fungal adaptations to wood decay.</title>
        <authorList>
            <person name="Hage H."/>
            <person name="Miyauchi S."/>
            <person name="Viragh M."/>
            <person name="Drula E."/>
            <person name="Min B."/>
            <person name="Chaduli D."/>
            <person name="Navarro D."/>
            <person name="Favel A."/>
            <person name="Norest M."/>
            <person name="Lesage-Meessen L."/>
            <person name="Balint B."/>
            <person name="Merenyi Z."/>
            <person name="de Eugenio L."/>
            <person name="Morin E."/>
            <person name="Martinez A.T."/>
            <person name="Baldrian P."/>
            <person name="Stursova M."/>
            <person name="Martinez M.J."/>
            <person name="Novotny C."/>
            <person name="Magnuson J.K."/>
            <person name="Spatafora J.W."/>
            <person name="Maurice S."/>
            <person name="Pangilinan J."/>
            <person name="Andreopoulos W."/>
            <person name="LaButti K."/>
            <person name="Hundley H."/>
            <person name="Na H."/>
            <person name="Kuo A."/>
            <person name="Barry K."/>
            <person name="Lipzen A."/>
            <person name="Henrissat B."/>
            <person name="Riley R."/>
            <person name="Ahrendt S."/>
            <person name="Nagy L.G."/>
            <person name="Grigoriev I.V."/>
            <person name="Martin F."/>
            <person name="Rosso M.N."/>
        </authorList>
    </citation>
    <scope>NUCLEOTIDE SEQUENCE</scope>
    <source>
        <strain evidence="1">CBS 384.51</strain>
    </source>
</reference>
<dbReference type="EMBL" id="MU274923">
    <property type="protein sequence ID" value="KAI0086505.1"/>
    <property type="molecule type" value="Genomic_DNA"/>
</dbReference>
<sequence>MDSHVLPCSPNTAINTSTPSTGSPPSTRIVSDTMLVMSDVPPVTTVYVSEESQTHSSYSQTSTKMIYRKRQTTQVLAGQKAEAASSVCFPSSSSCFPPARDETPLPKAVQALRSRHGRAHSASSATSSRDKTSYPSPLRTRSSSTSTTELPFYKPHMFQTMPSSRPMMPRAQPILSLDRETEETIGSFSPTSCPRRQLHEILEASKPPSRLRFSSLRAFSTRPKLPWAIDTTAGSQTSAGACSRSPSSSYSDDEQSHLSSLPSICRTPSSYSESEYFPTAPSSVTSIEADDGAEANSRSFGGRVQVPSTDCVREL</sequence>